<evidence type="ECO:0000313" key="9">
    <source>
        <dbReference type="EMBL" id="MBO8443731.1"/>
    </source>
</evidence>
<feature type="transmembrane region" description="Helical" evidence="7">
    <location>
        <begin position="6"/>
        <end position="24"/>
    </location>
</feature>
<reference evidence="9" key="2">
    <citation type="journal article" date="2021" name="PeerJ">
        <title>Extensive microbial diversity within the chicken gut microbiome revealed by metagenomics and culture.</title>
        <authorList>
            <person name="Gilroy R."/>
            <person name="Ravi A."/>
            <person name="Getino M."/>
            <person name="Pursley I."/>
            <person name="Horton D.L."/>
            <person name="Alikhan N.F."/>
            <person name="Baker D."/>
            <person name="Gharbi K."/>
            <person name="Hall N."/>
            <person name="Watson M."/>
            <person name="Adriaenssens E.M."/>
            <person name="Foster-Nyarko E."/>
            <person name="Jarju S."/>
            <person name="Secka A."/>
            <person name="Antonio M."/>
            <person name="Oren A."/>
            <person name="Chaudhuri R.R."/>
            <person name="La Ragione R."/>
            <person name="Hildebrand F."/>
            <person name="Pallen M.J."/>
        </authorList>
    </citation>
    <scope>NUCLEOTIDE SEQUENCE</scope>
    <source>
        <strain evidence="9">11167</strain>
    </source>
</reference>
<dbReference type="Gene3D" id="1.10.3720.10">
    <property type="entry name" value="MetI-like"/>
    <property type="match status" value="1"/>
</dbReference>
<feature type="transmembrane region" description="Helical" evidence="7">
    <location>
        <begin position="143"/>
        <end position="167"/>
    </location>
</feature>
<dbReference type="GO" id="GO:0055085">
    <property type="term" value="P:transmembrane transport"/>
    <property type="evidence" value="ECO:0007669"/>
    <property type="project" value="InterPro"/>
</dbReference>
<accession>A0A9D9H9X2</accession>
<organism evidence="9 10">
    <name type="scientific">Candidatus Aphodenecus pullistercoris</name>
    <dbReference type="NCBI Taxonomy" id="2840669"/>
    <lineage>
        <taxon>Bacteria</taxon>
        <taxon>Pseudomonadati</taxon>
        <taxon>Spirochaetota</taxon>
        <taxon>Spirochaetia</taxon>
        <taxon>Spirochaetales</taxon>
        <taxon>Candidatus Aphodenecus</taxon>
    </lineage>
</organism>
<feature type="transmembrane region" description="Helical" evidence="7">
    <location>
        <begin position="61"/>
        <end position="82"/>
    </location>
</feature>
<keyword evidence="6 7" id="KW-0472">Membrane</keyword>
<dbReference type="CDD" id="cd06261">
    <property type="entry name" value="TM_PBP2"/>
    <property type="match status" value="1"/>
</dbReference>
<dbReference type="PROSITE" id="PS50928">
    <property type="entry name" value="ABC_TM1"/>
    <property type="match status" value="1"/>
</dbReference>
<dbReference type="Pfam" id="PF00528">
    <property type="entry name" value="BPD_transp_1"/>
    <property type="match status" value="1"/>
</dbReference>
<evidence type="ECO:0000256" key="5">
    <source>
        <dbReference type="ARBA" id="ARBA00022989"/>
    </source>
</evidence>
<keyword evidence="4 7" id="KW-0812">Transmembrane</keyword>
<dbReference type="InterPro" id="IPR000515">
    <property type="entry name" value="MetI-like"/>
</dbReference>
<dbReference type="GO" id="GO:0005886">
    <property type="term" value="C:plasma membrane"/>
    <property type="evidence" value="ECO:0007669"/>
    <property type="project" value="UniProtKB-SubCell"/>
</dbReference>
<reference evidence="9" key="1">
    <citation type="submission" date="2020-10" db="EMBL/GenBank/DDBJ databases">
        <authorList>
            <person name="Gilroy R."/>
        </authorList>
    </citation>
    <scope>NUCLEOTIDE SEQUENCE</scope>
    <source>
        <strain evidence="9">11167</strain>
    </source>
</reference>
<evidence type="ECO:0000313" key="10">
    <source>
        <dbReference type="Proteomes" id="UP000823633"/>
    </source>
</evidence>
<evidence type="ECO:0000256" key="6">
    <source>
        <dbReference type="ARBA" id="ARBA00023136"/>
    </source>
</evidence>
<evidence type="ECO:0000256" key="7">
    <source>
        <dbReference type="RuleBase" id="RU363032"/>
    </source>
</evidence>
<gene>
    <name evidence="9" type="ORF">IAC42_08280</name>
</gene>
<keyword evidence="2 7" id="KW-0813">Transport</keyword>
<comment type="caution">
    <text evidence="9">The sequence shown here is derived from an EMBL/GenBank/DDBJ whole genome shotgun (WGS) entry which is preliminary data.</text>
</comment>
<dbReference type="InterPro" id="IPR035906">
    <property type="entry name" value="MetI-like_sf"/>
</dbReference>
<evidence type="ECO:0000259" key="8">
    <source>
        <dbReference type="PROSITE" id="PS50928"/>
    </source>
</evidence>
<evidence type="ECO:0000256" key="4">
    <source>
        <dbReference type="ARBA" id="ARBA00022692"/>
    </source>
</evidence>
<comment type="similarity">
    <text evidence="7">Belongs to the binding-protein-dependent transport system permease family.</text>
</comment>
<comment type="subcellular location">
    <subcellularLocation>
        <location evidence="1 7">Cell membrane</location>
        <topology evidence="1 7">Multi-pass membrane protein</topology>
    </subcellularLocation>
</comment>
<feature type="domain" description="ABC transmembrane type-1" evidence="8">
    <location>
        <begin position="57"/>
        <end position="271"/>
    </location>
</feature>
<sequence>MVIPVVLYYGIFMYIPMFGQVIAFQDYRPARGILGSDWVGLENFIDFFSSPFAWRVIRNTIIISFNEILFGFPAPIILALLLNEMSCRGYKKALQTVSYIPHFVSLVVMCGIIVDFTSSRGVITHIMEFFGVENQNLLANSSYFVPIYVISGIWKNIGWGSIIYLSTLSGVDENLYEAAAIDGAGRWQRLLHVTLPSLVPIIAIQLIMRVGNIMSAGAEKIILLYSPAVYETADTIASYVYRSGIQEQSYSLAAAVGMFNSVINLGLVVFANWFSRKFVDESLW</sequence>
<dbReference type="Proteomes" id="UP000823633">
    <property type="component" value="Unassembled WGS sequence"/>
</dbReference>
<proteinExistence type="inferred from homology"/>
<feature type="transmembrane region" description="Helical" evidence="7">
    <location>
        <begin position="102"/>
        <end position="123"/>
    </location>
</feature>
<dbReference type="EMBL" id="JADIMU010000055">
    <property type="protein sequence ID" value="MBO8443731.1"/>
    <property type="molecule type" value="Genomic_DNA"/>
</dbReference>
<protein>
    <submittedName>
        <fullName evidence="9">Sugar ABC transporter permease</fullName>
    </submittedName>
</protein>
<keyword evidence="5 7" id="KW-1133">Transmembrane helix</keyword>
<feature type="transmembrane region" description="Helical" evidence="7">
    <location>
        <begin position="252"/>
        <end position="274"/>
    </location>
</feature>
<dbReference type="AlphaFoldDB" id="A0A9D9H9X2"/>
<evidence type="ECO:0000256" key="3">
    <source>
        <dbReference type="ARBA" id="ARBA00022475"/>
    </source>
</evidence>
<dbReference type="PANTHER" id="PTHR43227:SF11">
    <property type="entry name" value="BLL4140 PROTEIN"/>
    <property type="match status" value="1"/>
</dbReference>
<dbReference type="InterPro" id="IPR050809">
    <property type="entry name" value="UgpAE/MalFG_permease"/>
</dbReference>
<dbReference type="PANTHER" id="PTHR43227">
    <property type="entry name" value="BLL4140 PROTEIN"/>
    <property type="match status" value="1"/>
</dbReference>
<dbReference type="SUPFAM" id="SSF161098">
    <property type="entry name" value="MetI-like"/>
    <property type="match status" value="1"/>
</dbReference>
<evidence type="ECO:0000256" key="1">
    <source>
        <dbReference type="ARBA" id="ARBA00004651"/>
    </source>
</evidence>
<evidence type="ECO:0000256" key="2">
    <source>
        <dbReference type="ARBA" id="ARBA00022448"/>
    </source>
</evidence>
<keyword evidence="3" id="KW-1003">Cell membrane</keyword>
<name>A0A9D9H9X2_9SPIR</name>